<evidence type="ECO:0000313" key="3">
    <source>
        <dbReference type="Proteomes" id="UP000518752"/>
    </source>
</evidence>
<dbReference type="AlphaFoldDB" id="A0A8H5M694"/>
<feature type="compositionally biased region" description="Basic and acidic residues" evidence="1">
    <location>
        <begin position="136"/>
        <end position="146"/>
    </location>
</feature>
<feature type="region of interest" description="Disordered" evidence="1">
    <location>
        <begin position="261"/>
        <end position="281"/>
    </location>
</feature>
<dbReference type="OrthoDB" id="3034033at2759"/>
<dbReference type="EMBL" id="JAACJN010000050">
    <property type="protein sequence ID" value="KAF5382820.1"/>
    <property type="molecule type" value="Genomic_DNA"/>
</dbReference>
<feature type="region of interest" description="Disordered" evidence="1">
    <location>
        <begin position="116"/>
        <end position="168"/>
    </location>
</feature>
<gene>
    <name evidence="2" type="ORF">D9757_007310</name>
</gene>
<dbReference type="Proteomes" id="UP000518752">
    <property type="component" value="Unassembled WGS sequence"/>
</dbReference>
<organism evidence="2 3">
    <name type="scientific">Collybiopsis confluens</name>
    <dbReference type="NCBI Taxonomy" id="2823264"/>
    <lineage>
        <taxon>Eukaryota</taxon>
        <taxon>Fungi</taxon>
        <taxon>Dikarya</taxon>
        <taxon>Basidiomycota</taxon>
        <taxon>Agaricomycotina</taxon>
        <taxon>Agaricomycetes</taxon>
        <taxon>Agaricomycetidae</taxon>
        <taxon>Agaricales</taxon>
        <taxon>Marasmiineae</taxon>
        <taxon>Omphalotaceae</taxon>
        <taxon>Collybiopsis</taxon>
    </lineage>
</organism>
<proteinExistence type="predicted"/>
<reference evidence="2 3" key="1">
    <citation type="journal article" date="2020" name="ISME J.">
        <title>Uncovering the hidden diversity of litter-decomposition mechanisms in mushroom-forming fungi.</title>
        <authorList>
            <person name="Floudas D."/>
            <person name="Bentzer J."/>
            <person name="Ahren D."/>
            <person name="Johansson T."/>
            <person name="Persson P."/>
            <person name="Tunlid A."/>
        </authorList>
    </citation>
    <scope>NUCLEOTIDE SEQUENCE [LARGE SCALE GENOMIC DNA]</scope>
    <source>
        <strain evidence="2 3">CBS 406.79</strain>
    </source>
</reference>
<accession>A0A8H5M694</accession>
<keyword evidence="3" id="KW-1185">Reference proteome</keyword>
<name>A0A8H5M694_9AGAR</name>
<comment type="caution">
    <text evidence="2">The sequence shown here is derived from an EMBL/GenBank/DDBJ whole genome shotgun (WGS) entry which is preliminary data.</text>
</comment>
<evidence type="ECO:0000313" key="2">
    <source>
        <dbReference type="EMBL" id="KAF5382820.1"/>
    </source>
</evidence>
<sequence>MSSPCTPTPLAAHHLFNLKLILHDANEHYRSIAVVCRQGLRLSHHARKRAQAKGLKVDTAKATRCPQRLVSVLPLHVLDTSISPLTIVHRAAPEDLLLAKIGSTSVAAPRPKIPRIILPTSTPTHGRRRPLPVIPDDLKSDLETTHVRAPTSLRGQDNPWRGPTSRFSLTPNDELFQIHSVRRTPEAVIPPRASELKYDISSESSEPSSTPFTPDEHSSLIIRLKRKPLDVDDVKSTSTTTTPAEKRIKYVRKDWSHVETGATRNMPQRPSSHRRRAPNYPDIIHLLA</sequence>
<evidence type="ECO:0000256" key="1">
    <source>
        <dbReference type="SAM" id="MobiDB-lite"/>
    </source>
</evidence>
<protein>
    <submittedName>
        <fullName evidence="2">Uncharacterized protein</fullName>
    </submittedName>
</protein>